<feature type="transmembrane region" description="Helical" evidence="1">
    <location>
        <begin position="77"/>
        <end position="96"/>
    </location>
</feature>
<protein>
    <submittedName>
        <fullName evidence="2">Putative membrane protein</fullName>
    </submittedName>
</protein>
<proteinExistence type="predicted"/>
<gene>
    <name evidence="2" type="ORF">AN403_147</name>
</gene>
<dbReference type="RefSeq" id="WP_057400766.1">
    <property type="nucleotide sequence ID" value="NZ_LJXB01000094.1"/>
</dbReference>
<dbReference type="OrthoDB" id="6694073at2"/>
<reference evidence="2 3" key="1">
    <citation type="submission" date="2015-09" db="EMBL/GenBank/DDBJ databases">
        <authorList>
            <person name="Jackson K.R."/>
            <person name="Lunt B.L."/>
            <person name="Fisher J.N.B."/>
            <person name="Gardner A.V."/>
            <person name="Bailey M.E."/>
            <person name="Deus L.M."/>
            <person name="Earl A.S."/>
            <person name="Gibby P.D."/>
            <person name="Hartmann K.A."/>
            <person name="Liu J.E."/>
            <person name="Manci A.M."/>
            <person name="Nielsen D.A."/>
            <person name="Solomon M.B."/>
            <person name="Breakwell D.P."/>
            <person name="Burnett S.H."/>
            <person name="Grose J.H."/>
        </authorList>
    </citation>
    <scope>NUCLEOTIDE SEQUENCE [LARGE SCALE GENOMIC DNA]</scope>
    <source>
        <strain evidence="2 3">S613</strain>
    </source>
</reference>
<feature type="transmembrane region" description="Helical" evidence="1">
    <location>
        <begin position="54"/>
        <end position="71"/>
    </location>
</feature>
<dbReference type="PATRIC" id="fig|294.162.peg.6315"/>
<evidence type="ECO:0000313" key="2">
    <source>
        <dbReference type="EMBL" id="KPU50568.1"/>
    </source>
</evidence>
<accession>A0A0P8WF25</accession>
<sequence length="118" mass="12620">MSLTDSTYNGISGLMLGMGIATLPVVDGEALFGAMLGAWLVTTTRTDFKAWQRIGSWLLSAGVGYLFTPVAHPLAPFLTAGVTAFLCALIVIPISIKLMQWIDSAGIGEIIRHLRGRK</sequence>
<keyword evidence="1" id="KW-1133">Transmembrane helix</keyword>
<evidence type="ECO:0000313" key="3">
    <source>
        <dbReference type="Proteomes" id="UP000050349"/>
    </source>
</evidence>
<dbReference type="EMBL" id="LJXB01000094">
    <property type="protein sequence ID" value="KPU50568.1"/>
    <property type="molecule type" value="Genomic_DNA"/>
</dbReference>
<feature type="transmembrane region" description="Helical" evidence="1">
    <location>
        <begin position="20"/>
        <end position="42"/>
    </location>
</feature>
<evidence type="ECO:0000256" key="1">
    <source>
        <dbReference type="SAM" id="Phobius"/>
    </source>
</evidence>
<name>A0A0P8WF25_PSEFL</name>
<dbReference type="AlphaFoldDB" id="A0A0P8WF25"/>
<dbReference type="InterPro" id="IPR032637">
    <property type="entry name" value="Phage_holin-like"/>
</dbReference>
<keyword evidence="1" id="KW-0812">Transmembrane</keyword>
<organism evidence="2 3">
    <name type="scientific">Pseudomonas fluorescens</name>
    <dbReference type="NCBI Taxonomy" id="294"/>
    <lineage>
        <taxon>Bacteria</taxon>
        <taxon>Pseudomonadati</taxon>
        <taxon>Pseudomonadota</taxon>
        <taxon>Gammaproteobacteria</taxon>
        <taxon>Pseudomonadales</taxon>
        <taxon>Pseudomonadaceae</taxon>
        <taxon>Pseudomonas</taxon>
    </lineage>
</organism>
<dbReference type="Proteomes" id="UP000050349">
    <property type="component" value="Unassembled WGS sequence"/>
</dbReference>
<dbReference type="Pfam" id="PF16931">
    <property type="entry name" value="Phage_holin_8"/>
    <property type="match status" value="1"/>
</dbReference>
<comment type="caution">
    <text evidence="2">The sequence shown here is derived from an EMBL/GenBank/DDBJ whole genome shotgun (WGS) entry which is preliminary data.</text>
</comment>
<keyword evidence="1" id="KW-0472">Membrane</keyword>